<name>A0A062UCR4_9PROT</name>
<evidence type="ECO:0000256" key="1">
    <source>
        <dbReference type="ARBA" id="ARBA00022676"/>
    </source>
</evidence>
<sequence length="324" mass="37050">MSVLSGLYHKDRLGFLIRAYLKLTGQKFVRDTLPGYPVYRKWFVWEDGDRIIRRAKPDVIIVSAGKPFKTAKHFAQFGIPLVVYVRDVEFHKYEASPDDLPDNTVYVANSEFTANAYREKYGIEAVPIPPMFMAERYRCENRKPEVVSFINPHPDKGRNVAFQIAERCPDIPFEFIEGWPLPDAIREENVQLAEKCGNVTLKPRTNDMKTIYGRTKVLLIPSQWREAWGRIASEAHFSGIPCVATKIGGLSESVGDGGILIEPDAPIEEWVNAVRKLWDDQNYYKHMSEQALTYSQRPTLNKDHQLDTLLGACEKARENWKSAG</sequence>
<evidence type="ECO:0000256" key="2">
    <source>
        <dbReference type="ARBA" id="ARBA00022679"/>
    </source>
</evidence>
<accession>A0A062UCR4</accession>
<dbReference type="GO" id="GO:0016757">
    <property type="term" value="F:glycosyltransferase activity"/>
    <property type="evidence" value="ECO:0007669"/>
    <property type="project" value="UniProtKB-KW"/>
</dbReference>
<keyword evidence="5" id="KW-1185">Reference proteome</keyword>
<dbReference type="Pfam" id="PF00534">
    <property type="entry name" value="Glycos_transf_1"/>
    <property type="match status" value="1"/>
</dbReference>
<dbReference type="Gene3D" id="3.40.50.2000">
    <property type="entry name" value="Glycogen Phosphorylase B"/>
    <property type="match status" value="1"/>
</dbReference>
<evidence type="ECO:0000313" key="4">
    <source>
        <dbReference type="EMBL" id="KCZ54389.1"/>
    </source>
</evidence>
<comment type="caution">
    <text evidence="4">The sequence shown here is derived from an EMBL/GenBank/DDBJ whole genome shotgun (WGS) entry which is preliminary data.</text>
</comment>
<dbReference type="STRING" id="1280946.HY29_14115"/>
<dbReference type="PANTHER" id="PTHR12526:SF510">
    <property type="entry name" value="D-INOSITOL 3-PHOSPHATE GLYCOSYLTRANSFERASE"/>
    <property type="match status" value="1"/>
</dbReference>
<keyword evidence="1" id="KW-0328">Glycosyltransferase</keyword>
<dbReference type="AlphaFoldDB" id="A0A062UCR4"/>
<dbReference type="eggNOG" id="COG0438">
    <property type="taxonomic scope" value="Bacteria"/>
</dbReference>
<keyword evidence="2" id="KW-0808">Transferase</keyword>
<gene>
    <name evidence="4" type="ORF">HY29_14115</name>
</gene>
<proteinExistence type="predicted"/>
<dbReference type="EMBL" id="AWFF01000037">
    <property type="protein sequence ID" value="KCZ54389.1"/>
    <property type="molecule type" value="Genomic_DNA"/>
</dbReference>
<protein>
    <recommendedName>
        <fullName evidence="3">Glycosyl transferase family 1 domain-containing protein</fullName>
    </recommendedName>
</protein>
<dbReference type="Proteomes" id="UP000027037">
    <property type="component" value="Unassembled WGS sequence"/>
</dbReference>
<dbReference type="InterPro" id="IPR001296">
    <property type="entry name" value="Glyco_trans_1"/>
</dbReference>
<feature type="domain" description="Glycosyl transferase family 1" evidence="3">
    <location>
        <begin position="193"/>
        <end position="291"/>
    </location>
</feature>
<dbReference type="SUPFAM" id="SSF53756">
    <property type="entry name" value="UDP-Glycosyltransferase/glycogen phosphorylase"/>
    <property type="match status" value="1"/>
</dbReference>
<dbReference type="PATRIC" id="fig|1280946.3.peg.1832"/>
<evidence type="ECO:0000259" key="3">
    <source>
        <dbReference type="Pfam" id="PF00534"/>
    </source>
</evidence>
<organism evidence="4 5">
    <name type="scientific">Hyphomonas beringensis</name>
    <dbReference type="NCBI Taxonomy" id="1280946"/>
    <lineage>
        <taxon>Bacteria</taxon>
        <taxon>Pseudomonadati</taxon>
        <taxon>Pseudomonadota</taxon>
        <taxon>Alphaproteobacteria</taxon>
        <taxon>Hyphomonadales</taxon>
        <taxon>Hyphomonadaceae</taxon>
        <taxon>Hyphomonas</taxon>
    </lineage>
</organism>
<evidence type="ECO:0000313" key="5">
    <source>
        <dbReference type="Proteomes" id="UP000027037"/>
    </source>
</evidence>
<dbReference type="PANTHER" id="PTHR12526">
    <property type="entry name" value="GLYCOSYLTRANSFERASE"/>
    <property type="match status" value="1"/>
</dbReference>
<reference evidence="4 5" key="1">
    <citation type="journal article" date="2014" name="Antonie Van Leeuwenhoek">
        <title>Hyphomonas beringensis sp. nov. and Hyphomonas chukchiensis sp. nov., isolated from surface seawater of the Bering Sea and Chukchi Sea.</title>
        <authorList>
            <person name="Li C."/>
            <person name="Lai Q."/>
            <person name="Li G."/>
            <person name="Dong C."/>
            <person name="Wang J."/>
            <person name="Liao Y."/>
            <person name="Shao Z."/>
        </authorList>
    </citation>
    <scope>NUCLEOTIDE SEQUENCE [LARGE SCALE GENOMIC DNA]</scope>
    <source>
        <strain evidence="4 5">25B14_1</strain>
    </source>
</reference>